<sequence length="114" mass="12703">MKPLRATLDPQVIADWKVRMTSYRRAKRRLQPWILGWLTVVLLVCVLKPVATPFALLATILVSVPLSYMPGLMSDMTCPHCGASPLPPGGRGSLLDIDFCENCFYWLKSPTGSR</sequence>
<comment type="caution">
    <text evidence="2">The sequence shown here is derived from an EMBL/GenBank/DDBJ whole genome shotgun (WGS) entry which is preliminary data.</text>
</comment>
<organism evidence="2 3">
    <name type="scientific">Rhodanobacter panaciterrae</name>
    <dbReference type="NCBI Taxonomy" id="490572"/>
    <lineage>
        <taxon>Bacteria</taxon>
        <taxon>Pseudomonadati</taxon>
        <taxon>Pseudomonadota</taxon>
        <taxon>Gammaproteobacteria</taxon>
        <taxon>Lysobacterales</taxon>
        <taxon>Rhodanobacteraceae</taxon>
        <taxon>Rhodanobacter</taxon>
    </lineage>
</organism>
<feature type="transmembrane region" description="Helical" evidence="1">
    <location>
        <begin position="33"/>
        <end position="66"/>
    </location>
</feature>
<name>A0ABQ2ZGT5_9GAMM</name>
<evidence type="ECO:0000256" key="1">
    <source>
        <dbReference type="SAM" id="Phobius"/>
    </source>
</evidence>
<dbReference type="EMBL" id="BMXT01000001">
    <property type="protein sequence ID" value="GGY14820.1"/>
    <property type="molecule type" value="Genomic_DNA"/>
</dbReference>
<evidence type="ECO:0008006" key="4">
    <source>
        <dbReference type="Google" id="ProtNLM"/>
    </source>
</evidence>
<proteinExistence type="predicted"/>
<protein>
    <recommendedName>
        <fullName evidence="4">Zinc ribbon domain-containing protein</fullName>
    </recommendedName>
</protein>
<evidence type="ECO:0000313" key="3">
    <source>
        <dbReference type="Proteomes" id="UP000621898"/>
    </source>
</evidence>
<keyword evidence="3" id="KW-1185">Reference proteome</keyword>
<keyword evidence="1" id="KW-0472">Membrane</keyword>
<keyword evidence="1" id="KW-1133">Transmembrane helix</keyword>
<reference evidence="3" key="1">
    <citation type="journal article" date="2019" name="Int. J. Syst. Evol. Microbiol.">
        <title>The Global Catalogue of Microorganisms (GCM) 10K type strain sequencing project: providing services to taxonomists for standard genome sequencing and annotation.</title>
        <authorList>
            <consortium name="The Broad Institute Genomics Platform"/>
            <consortium name="The Broad Institute Genome Sequencing Center for Infectious Disease"/>
            <person name="Wu L."/>
            <person name="Ma J."/>
        </authorList>
    </citation>
    <scope>NUCLEOTIDE SEQUENCE [LARGE SCALE GENOMIC DNA]</scope>
    <source>
        <strain evidence="3">KCTC 22232</strain>
    </source>
</reference>
<keyword evidence="1" id="KW-0812">Transmembrane</keyword>
<evidence type="ECO:0000313" key="2">
    <source>
        <dbReference type="EMBL" id="GGY14820.1"/>
    </source>
</evidence>
<gene>
    <name evidence="2" type="ORF">GCM10008098_02070</name>
</gene>
<accession>A0ABQ2ZGT5</accession>
<dbReference type="Proteomes" id="UP000621898">
    <property type="component" value="Unassembled WGS sequence"/>
</dbReference>